<proteinExistence type="predicted"/>
<dbReference type="Proteomes" id="UP000790709">
    <property type="component" value="Unassembled WGS sequence"/>
</dbReference>
<evidence type="ECO:0000313" key="1">
    <source>
        <dbReference type="EMBL" id="KAH7931203.1"/>
    </source>
</evidence>
<organism evidence="1 2">
    <name type="scientific">Leucogyrophana mollusca</name>
    <dbReference type="NCBI Taxonomy" id="85980"/>
    <lineage>
        <taxon>Eukaryota</taxon>
        <taxon>Fungi</taxon>
        <taxon>Dikarya</taxon>
        <taxon>Basidiomycota</taxon>
        <taxon>Agaricomycotina</taxon>
        <taxon>Agaricomycetes</taxon>
        <taxon>Agaricomycetidae</taxon>
        <taxon>Boletales</taxon>
        <taxon>Boletales incertae sedis</taxon>
        <taxon>Leucogyrophana</taxon>
    </lineage>
</organism>
<protein>
    <submittedName>
        <fullName evidence="1">Alpha/beta-hydrolase</fullName>
    </submittedName>
</protein>
<accession>A0ACB8C0R4</accession>
<sequence>MTVSTFSSAVHITPTVIKTFYLHSKRKARKLKDHDDGEEALDNIFFDEAFHIVKAFILLGTKNTVESLQAFTNTHVPAPFWAAVAPVRIPLLSCNRAADALIEWFGPQDLNLIVGGEKWWQVRGLDGIDAEWIAEKEHLRDEDFSRGKKLSDEEKNILKMEQLETVMLYVHGGGYFWGSINTHRYQIIRYAREMRGRAFAVNYRKAPQYPWPCPLQDILAAYLYLVDPPPDALHKAIHPSKIVFAGDSAGGGLALTVLTILRDLGMPLPAGAVLISPWVDLTHSFPSIMSNTATDIIPPHGFLSKPSVLWPIDLINDDGRVVRTQTNPPPKPGHADILWPEEGRKNESAQRWPRNAEEQANAGEAGNWESSDQLGSNEKPKSQEEMMAVDRGKDDVETTIGRGPESPTGIPDPDDIDFWQPKPPKVFMNNPLDVPLELRSQIQLYATTEQLSHPLVSPILQGSLGNLCPLYILTGDGEVLRDEVMYLAHRAAHPGEYPVREGVIRDGWRQKDNLERFTKPTKVHLQAFDGMCHVLTVFTFTESAKYAYRSIAEFAKHVTQHSPEHLERNPFPELHRPSSHTSPLDHDNYKSQTADSKKDKHKEALPSTNQAPTQSEHSGEMSDLKVYKENEMVVSDEFAQHDIPDVLMIRERVDIHGHTRPMEPKDQIAALRLKPSEIGIIKEGPLYKWLLGQKEWDQQFRRSAENALKKRRKQEAKAQLMLEHAREQGLLMEGESGHIPPRPSAKRSGSTATGVSGRATKGAIQEDRRWGPLDLADERPPPTAIAGRRDTPEALALIKKSIYHTAPATHKTVPKMKTWDSIRAAFDPHDDPFRPPQQSVSEQQVRSGIRQMHGMRVWESLLSYFMRKSSIKAVDGTRHAGDALMKTGGKIASIVTPDSGEK</sequence>
<reference evidence="1" key="1">
    <citation type="journal article" date="2021" name="New Phytol.">
        <title>Evolutionary innovations through gain and loss of genes in the ectomycorrhizal Boletales.</title>
        <authorList>
            <person name="Wu G."/>
            <person name="Miyauchi S."/>
            <person name="Morin E."/>
            <person name="Kuo A."/>
            <person name="Drula E."/>
            <person name="Varga T."/>
            <person name="Kohler A."/>
            <person name="Feng B."/>
            <person name="Cao Y."/>
            <person name="Lipzen A."/>
            <person name="Daum C."/>
            <person name="Hundley H."/>
            <person name="Pangilinan J."/>
            <person name="Johnson J."/>
            <person name="Barry K."/>
            <person name="LaButti K."/>
            <person name="Ng V."/>
            <person name="Ahrendt S."/>
            <person name="Min B."/>
            <person name="Choi I.G."/>
            <person name="Park H."/>
            <person name="Plett J.M."/>
            <person name="Magnuson J."/>
            <person name="Spatafora J.W."/>
            <person name="Nagy L.G."/>
            <person name="Henrissat B."/>
            <person name="Grigoriev I.V."/>
            <person name="Yang Z.L."/>
            <person name="Xu J."/>
            <person name="Martin F.M."/>
        </authorList>
    </citation>
    <scope>NUCLEOTIDE SEQUENCE</scope>
    <source>
        <strain evidence="1">KUC20120723A-06</strain>
    </source>
</reference>
<dbReference type="EMBL" id="MU266327">
    <property type="protein sequence ID" value="KAH7931203.1"/>
    <property type="molecule type" value="Genomic_DNA"/>
</dbReference>
<gene>
    <name evidence="1" type="ORF">BV22DRAFT_998866</name>
</gene>
<name>A0ACB8C0R4_9AGAM</name>
<comment type="caution">
    <text evidence="1">The sequence shown here is derived from an EMBL/GenBank/DDBJ whole genome shotgun (WGS) entry which is preliminary data.</text>
</comment>
<evidence type="ECO:0000313" key="2">
    <source>
        <dbReference type="Proteomes" id="UP000790709"/>
    </source>
</evidence>
<keyword evidence="2" id="KW-1185">Reference proteome</keyword>